<evidence type="ECO:0000313" key="4">
    <source>
        <dbReference type="Proteomes" id="UP000178953"/>
    </source>
</evidence>
<feature type="domain" description="2-isopropylmalate synthase LeuA allosteric (dimerisation)" evidence="2">
    <location>
        <begin position="29"/>
        <end position="155"/>
    </location>
</feature>
<dbReference type="GO" id="GO:0003852">
    <property type="term" value="F:2-isopropylmalate synthase activity"/>
    <property type="evidence" value="ECO:0007669"/>
    <property type="project" value="InterPro"/>
</dbReference>
<protein>
    <submittedName>
        <fullName evidence="3">Homocitrate synthase</fullName>
    </submittedName>
</protein>
<dbReference type="RefSeq" id="WP_070353414.1">
    <property type="nucleotide sequence ID" value="NZ_CP043474.1"/>
</dbReference>
<organism evidence="3 4">
    <name type="scientific">Mycolicibacterium grossiae</name>
    <dbReference type="NCBI Taxonomy" id="1552759"/>
    <lineage>
        <taxon>Bacteria</taxon>
        <taxon>Bacillati</taxon>
        <taxon>Actinomycetota</taxon>
        <taxon>Actinomycetes</taxon>
        <taxon>Mycobacteriales</taxon>
        <taxon>Mycobacteriaceae</taxon>
        <taxon>Mycolicibacterium</taxon>
    </lineage>
</organism>
<dbReference type="GO" id="GO:0009098">
    <property type="term" value="P:L-leucine biosynthetic process"/>
    <property type="evidence" value="ECO:0007669"/>
    <property type="project" value="InterPro"/>
</dbReference>
<evidence type="ECO:0000256" key="1">
    <source>
        <dbReference type="ARBA" id="ARBA00022679"/>
    </source>
</evidence>
<evidence type="ECO:0000313" key="3">
    <source>
        <dbReference type="EMBL" id="OFJ53414.1"/>
    </source>
</evidence>
<dbReference type="InterPro" id="IPR013709">
    <property type="entry name" value="2-isopropylmalate_synth_dimer"/>
</dbReference>
<keyword evidence="1" id="KW-0808">Transferase</keyword>
<dbReference type="InterPro" id="IPR036230">
    <property type="entry name" value="LeuA_allosteric_dom_sf"/>
</dbReference>
<dbReference type="Proteomes" id="UP000178953">
    <property type="component" value="Unassembled WGS sequence"/>
</dbReference>
<dbReference type="SUPFAM" id="SSF110921">
    <property type="entry name" value="2-isopropylmalate synthase LeuA, allosteric (dimerisation) domain"/>
    <property type="match status" value="1"/>
</dbReference>
<dbReference type="EMBL" id="MCHX01000025">
    <property type="protein sequence ID" value="OFJ53414.1"/>
    <property type="molecule type" value="Genomic_DNA"/>
</dbReference>
<keyword evidence="4" id="KW-1185">Reference proteome</keyword>
<dbReference type="OrthoDB" id="4773719at2"/>
<accession>A0A1E8Q6H5</accession>
<proteinExistence type="predicted"/>
<gene>
    <name evidence="3" type="ORF">BEL07_12435</name>
</gene>
<dbReference type="SMART" id="SM00917">
    <property type="entry name" value="LeuA_dimer"/>
    <property type="match status" value="1"/>
</dbReference>
<comment type="caution">
    <text evidence="3">The sequence shown here is derived from an EMBL/GenBank/DDBJ whole genome shotgun (WGS) entry which is preliminary data.</text>
</comment>
<reference evidence="3 4" key="1">
    <citation type="submission" date="2016-09" db="EMBL/GenBank/DDBJ databases">
        <title>genome sequence of Mycobacterium sp. 739 SCH.</title>
        <authorList>
            <person name="Greninger A.L."/>
            <person name="Qin X."/>
            <person name="Jerome K."/>
            <person name="Vora S."/>
            <person name="Quinn K."/>
        </authorList>
    </citation>
    <scope>NUCLEOTIDE SEQUENCE [LARGE SCALE GENOMIC DNA]</scope>
    <source>
        <strain evidence="3 4">SCH</strain>
    </source>
</reference>
<dbReference type="AlphaFoldDB" id="A0A1E8Q6H5"/>
<dbReference type="Gene3D" id="3.30.160.270">
    <property type="match status" value="1"/>
</dbReference>
<evidence type="ECO:0000259" key="2">
    <source>
        <dbReference type="SMART" id="SM00917"/>
    </source>
</evidence>
<name>A0A1E8Q6H5_9MYCO</name>
<sequence>MISTVLTALPSAAHPSASLPRGLREEASAMTTDAFHATYAPNGGPLRLGSWECIDADRPATWPGPRTFQATIAVGDRISTATATAGGPIGALTAMLHDHGITVEMLTFHQRHVDGGTATYVHGTDGARDRWAMGLAEDGTQSALRAVIACANRLYAD</sequence>